<keyword evidence="4 5" id="KW-0067">ATP-binding</keyword>
<comment type="caution">
    <text evidence="7">The sequence shown here is derived from an EMBL/GenBank/DDBJ whole genome shotgun (WGS) entry which is preliminary data.</text>
</comment>
<evidence type="ECO:0000256" key="2">
    <source>
        <dbReference type="ARBA" id="ARBA00022741"/>
    </source>
</evidence>
<sequence>MPEVLGGRYCIERLLGAGGMGTVYRARDLLQEQFGDPQPYVALKVLSEAYEHSPDASALLFNEYALLRHLHHPNVLRPYSFNVDTTHQRVFVVMELLRGPTLDRLLCERPLGVGWPVLRDIALPLLDAVAHAHARGVLHGDIKPSNVLLSEDGVRVFDFGLGQAEAGTLEGLAHVSRHRVNAWTPGYAAPEILDGAPLTRGADVFALGCLLYELASGKHPFKRQPATKTRLKRPKNLPRHAWRAVRQALTVDPAKRHISAAQLHEALMAKPGFWG</sequence>
<keyword evidence="3 7" id="KW-0418">Kinase</keyword>
<dbReference type="Proteomes" id="UP000050342">
    <property type="component" value="Unassembled WGS sequence"/>
</dbReference>
<dbReference type="PANTHER" id="PTHR43289:SF6">
    <property type="entry name" value="SERINE_THREONINE-PROTEIN KINASE NEKL-3"/>
    <property type="match status" value="1"/>
</dbReference>
<organism evidence="7 8">
    <name type="scientific">Pseudomonas endophytica</name>
    <dbReference type="NCBI Taxonomy" id="1563157"/>
    <lineage>
        <taxon>Bacteria</taxon>
        <taxon>Pseudomonadati</taxon>
        <taxon>Pseudomonadota</taxon>
        <taxon>Gammaproteobacteria</taxon>
        <taxon>Pseudomonadales</taxon>
        <taxon>Pseudomonadaceae</taxon>
        <taxon>Pseudomonas</taxon>
    </lineage>
</organism>
<evidence type="ECO:0000256" key="1">
    <source>
        <dbReference type="ARBA" id="ARBA00022679"/>
    </source>
</evidence>
<dbReference type="InterPro" id="IPR011009">
    <property type="entry name" value="Kinase-like_dom_sf"/>
</dbReference>
<evidence type="ECO:0000256" key="3">
    <source>
        <dbReference type="ARBA" id="ARBA00022777"/>
    </source>
</evidence>
<keyword evidence="7" id="KW-0723">Serine/threonine-protein kinase</keyword>
<evidence type="ECO:0000313" key="7">
    <source>
        <dbReference type="EMBL" id="KQB51547.1"/>
    </source>
</evidence>
<dbReference type="InterPro" id="IPR000719">
    <property type="entry name" value="Prot_kinase_dom"/>
</dbReference>
<dbReference type="PROSITE" id="PS00108">
    <property type="entry name" value="PROTEIN_KINASE_ST"/>
    <property type="match status" value="1"/>
</dbReference>
<dbReference type="Pfam" id="PF00069">
    <property type="entry name" value="Pkinase"/>
    <property type="match status" value="1"/>
</dbReference>
<dbReference type="Gene3D" id="1.10.510.10">
    <property type="entry name" value="Transferase(Phosphotransferase) domain 1"/>
    <property type="match status" value="1"/>
</dbReference>
<feature type="domain" description="Protein kinase" evidence="6">
    <location>
        <begin position="9"/>
        <end position="267"/>
    </location>
</feature>
<dbReference type="PROSITE" id="PS00107">
    <property type="entry name" value="PROTEIN_KINASE_ATP"/>
    <property type="match status" value="1"/>
</dbReference>
<dbReference type="SUPFAM" id="SSF56112">
    <property type="entry name" value="Protein kinase-like (PK-like)"/>
    <property type="match status" value="1"/>
</dbReference>
<keyword evidence="2 5" id="KW-0547">Nucleotide-binding</keyword>
<keyword evidence="1" id="KW-0808">Transferase</keyword>
<reference evidence="7 8" key="1">
    <citation type="submission" date="2015-10" db="EMBL/GenBank/DDBJ databases">
        <title>Pseudomonas helleri sp. nov. and Pseudomonas weihenstephanensis sp. nov., isolated from raw cows milk.</title>
        <authorList>
            <person name="Von Neubeck M."/>
            <person name="Huptas C."/>
            <person name="Wenning M."/>
            <person name="Scherer S."/>
        </authorList>
    </citation>
    <scope>NUCLEOTIDE SEQUENCE [LARGE SCALE GENOMIC DNA]</scope>
    <source>
        <strain evidence="7 8">BSTT44</strain>
    </source>
</reference>
<evidence type="ECO:0000259" key="6">
    <source>
        <dbReference type="PROSITE" id="PS50011"/>
    </source>
</evidence>
<dbReference type="STRING" id="1563157.AQS70_17745"/>
<name>A0A0Q0SJF2_9PSED</name>
<dbReference type="Gene3D" id="3.30.200.20">
    <property type="entry name" value="Phosphorylase Kinase, domain 1"/>
    <property type="match status" value="1"/>
</dbReference>
<gene>
    <name evidence="7" type="ORF">AQS70_17745</name>
</gene>
<dbReference type="CDD" id="cd14014">
    <property type="entry name" value="STKc_PknB_like"/>
    <property type="match status" value="1"/>
</dbReference>
<protein>
    <submittedName>
        <fullName evidence="7">Serine/threonine protein kinase</fullName>
    </submittedName>
</protein>
<dbReference type="SMART" id="SM00220">
    <property type="entry name" value="S_TKc"/>
    <property type="match status" value="1"/>
</dbReference>
<dbReference type="PANTHER" id="PTHR43289">
    <property type="entry name" value="MITOGEN-ACTIVATED PROTEIN KINASE KINASE KINASE 20-RELATED"/>
    <property type="match status" value="1"/>
</dbReference>
<evidence type="ECO:0000256" key="4">
    <source>
        <dbReference type="ARBA" id="ARBA00022840"/>
    </source>
</evidence>
<dbReference type="InterPro" id="IPR008271">
    <property type="entry name" value="Ser/Thr_kinase_AS"/>
</dbReference>
<evidence type="ECO:0000313" key="8">
    <source>
        <dbReference type="Proteomes" id="UP000050342"/>
    </source>
</evidence>
<accession>A0A0Q0SJF2</accession>
<dbReference type="GO" id="GO:0004674">
    <property type="term" value="F:protein serine/threonine kinase activity"/>
    <property type="evidence" value="ECO:0007669"/>
    <property type="project" value="UniProtKB-KW"/>
</dbReference>
<dbReference type="EMBL" id="LLWH01000235">
    <property type="protein sequence ID" value="KQB51547.1"/>
    <property type="molecule type" value="Genomic_DNA"/>
</dbReference>
<dbReference type="GO" id="GO:0005524">
    <property type="term" value="F:ATP binding"/>
    <property type="evidence" value="ECO:0007669"/>
    <property type="project" value="UniProtKB-UniRule"/>
</dbReference>
<dbReference type="AlphaFoldDB" id="A0A0Q0SJF2"/>
<evidence type="ECO:0000256" key="5">
    <source>
        <dbReference type="PROSITE-ProRule" id="PRU10141"/>
    </source>
</evidence>
<feature type="binding site" evidence="5">
    <location>
        <position position="44"/>
    </location>
    <ligand>
        <name>ATP</name>
        <dbReference type="ChEBI" id="CHEBI:30616"/>
    </ligand>
</feature>
<keyword evidence="8" id="KW-1185">Reference proteome</keyword>
<proteinExistence type="predicted"/>
<dbReference type="InterPro" id="IPR017441">
    <property type="entry name" value="Protein_kinase_ATP_BS"/>
</dbReference>
<dbReference type="PROSITE" id="PS50011">
    <property type="entry name" value="PROTEIN_KINASE_DOM"/>
    <property type="match status" value="1"/>
</dbReference>